<dbReference type="GO" id="GO:0005777">
    <property type="term" value="C:peroxisome"/>
    <property type="evidence" value="ECO:0007669"/>
    <property type="project" value="TreeGrafter"/>
</dbReference>
<dbReference type="GO" id="GO:0031408">
    <property type="term" value="P:oxylipin biosynthetic process"/>
    <property type="evidence" value="ECO:0007669"/>
    <property type="project" value="TreeGrafter"/>
</dbReference>
<dbReference type="SUPFAM" id="SSF51395">
    <property type="entry name" value="FMN-linked oxidoreductases"/>
    <property type="match status" value="1"/>
</dbReference>
<comment type="cofactor">
    <cofactor evidence="1">
        <name>FMN</name>
        <dbReference type="ChEBI" id="CHEBI:58210"/>
    </cofactor>
</comment>
<dbReference type="GO" id="GO:0010181">
    <property type="term" value="F:FMN binding"/>
    <property type="evidence" value="ECO:0007669"/>
    <property type="project" value="InterPro"/>
</dbReference>
<keyword evidence="4" id="KW-0288">FMN</keyword>
<dbReference type="CDD" id="cd02933">
    <property type="entry name" value="OYE_like_FMN"/>
    <property type="match status" value="1"/>
</dbReference>
<reference evidence="7" key="1">
    <citation type="submission" date="2021-01" db="UniProtKB">
        <authorList>
            <consortium name="EnsemblPlants"/>
        </authorList>
    </citation>
    <scope>IDENTIFICATION</scope>
</reference>
<evidence type="ECO:0000256" key="4">
    <source>
        <dbReference type="ARBA" id="ARBA00022643"/>
    </source>
</evidence>
<dbReference type="AlphaFoldDB" id="A0A7N0T4W7"/>
<evidence type="ECO:0000256" key="1">
    <source>
        <dbReference type="ARBA" id="ARBA00001917"/>
    </source>
</evidence>
<protein>
    <recommendedName>
        <fullName evidence="6">NADH:flavin oxidoreductase/NADH oxidase N-terminal domain-containing protein</fullName>
    </recommendedName>
</protein>
<comment type="similarity">
    <text evidence="2">Belongs to the NADH:flavin oxidoreductase/NADH oxidase family.</text>
</comment>
<proteinExistence type="inferred from homology"/>
<keyword evidence="8" id="KW-1185">Reference proteome</keyword>
<feature type="domain" description="NADH:flavin oxidoreductase/NADH oxidase N-terminal" evidence="6">
    <location>
        <begin position="148"/>
        <end position="437"/>
    </location>
</feature>
<organism evidence="7 8">
    <name type="scientific">Kalanchoe fedtschenkoi</name>
    <name type="common">Lavender scallops</name>
    <name type="synonym">South American air plant</name>
    <dbReference type="NCBI Taxonomy" id="63787"/>
    <lineage>
        <taxon>Eukaryota</taxon>
        <taxon>Viridiplantae</taxon>
        <taxon>Streptophyta</taxon>
        <taxon>Embryophyta</taxon>
        <taxon>Tracheophyta</taxon>
        <taxon>Spermatophyta</taxon>
        <taxon>Magnoliopsida</taxon>
        <taxon>eudicotyledons</taxon>
        <taxon>Gunneridae</taxon>
        <taxon>Pentapetalae</taxon>
        <taxon>Saxifragales</taxon>
        <taxon>Crassulaceae</taxon>
        <taxon>Kalanchoe</taxon>
    </lineage>
</organism>
<dbReference type="EnsemblPlants" id="Kaladp0024s0039.1.v1.1">
    <property type="protein sequence ID" value="Kaladp0024s0039.1.v1.1"/>
    <property type="gene ID" value="Kaladp0024s0039.v1.1"/>
</dbReference>
<dbReference type="Gramene" id="Kaladp0024s0039.1.v1.1">
    <property type="protein sequence ID" value="Kaladp0024s0039.1.v1.1"/>
    <property type="gene ID" value="Kaladp0024s0039.v1.1"/>
</dbReference>
<dbReference type="PANTHER" id="PTHR22893:SF112">
    <property type="entry name" value="12-OXOPHYTODIENOATE REDUCTASE 3"/>
    <property type="match status" value="1"/>
</dbReference>
<keyword evidence="5" id="KW-0521">NADP</keyword>
<dbReference type="PANTHER" id="PTHR22893">
    <property type="entry name" value="NADH OXIDOREDUCTASE-RELATED"/>
    <property type="match status" value="1"/>
</dbReference>
<evidence type="ECO:0000259" key="6">
    <source>
        <dbReference type="Pfam" id="PF00724"/>
    </source>
</evidence>
<dbReference type="Proteomes" id="UP000594263">
    <property type="component" value="Unplaced"/>
</dbReference>
<dbReference type="InterPro" id="IPR013785">
    <property type="entry name" value="Aldolase_TIM"/>
</dbReference>
<accession>A0A7N0T4W7</accession>
<dbReference type="Gene3D" id="3.20.20.70">
    <property type="entry name" value="Aldolase class I"/>
    <property type="match status" value="1"/>
</dbReference>
<evidence type="ECO:0000313" key="8">
    <source>
        <dbReference type="Proteomes" id="UP000594263"/>
    </source>
</evidence>
<name>A0A7N0T4W7_KALFE</name>
<dbReference type="InterPro" id="IPR001155">
    <property type="entry name" value="OxRdtase_FMN_N"/>
</dbReference>
<dbReference type="Pfam" id="PF00724">
    <property type="entry name" value="Oxidored_FMN"/>
    <property type="match status" value="1"/>
</dbReference>
<evidence type="ECO:0000256" key="5">
    <source>
        <dbReference type="ARBA" id="ARBA00022857"/>
    </source>
</evidence>
<keyword evidence="3" id="KW-0285">Flavoprotein</keyword>
<evidence type="ECO:0000256" key="2">
    <source>
        <dbReference type="ARBA" id="ARBA00005979"/>
    </source>
</evidence>
<dbReference type="GO" id="GO:0009695">
    <property type="term" value="P:jasmonic acid biosynthetic process"/>
    <property type="evidence" value="ECO:0007669"/>
    <property type="project" value="TreeGrafter"/>
</dbReference>
<evidence type="ECO:0000256" key="3">
    <source>
        <dbReference type="ARBA" id="ARBA00022630"/>
    </source>
</evidence>
<dbReference type="GO" id="GO:0016629">
    <property type="term" value="F:12-oxophytodienoate reductase activity"/>
    <property type="evidence" value="ECO:0007669"/>
    <property type="project" value="TreeGrafter"/>
</dbReference>
<evidence type="ECO:0000313" key="7">
    <source>
        <dbReference type="EnsemblPlants" id="Kaladp0024s0039.1.v1.1"/>
    </source>
</evidence>
<sequence>MNHVLSRISFQAYKYDTTSHHLLQIHLQFQPQSTINLIFSDWQSSNGIRVRNPNSLFSVQNRKNTTFSQGCVGADDPMQSSERAAERGLEGVLHAEGDPRRAAHIRRRFDRPRSRWVMCHQANALFFLCFTVAPSSRFVKLSTVFSRFPRVPGIYKEEQIEAWRPIVDAVHAKGGVFFCQLWHVGRASHSVYQPEGSKPISSTDKPLPEKYTILLPDGSYVTHPEPRALSAAEIPEIVELYRRAALNALRAGFDGVEIHSAHGYLIDQFLKDNINDRTDEYNGSLDNRTRFLFEIVDAVSTAIGPERLAVRISPAIMHLDGMDSNPIALGLAIIKKLNERQLRRWGGAKLAYLHVAQPRTLQYLRTDSSRSGPEEEEAHLIRTLRNAYDGTLMCSGGYTHELAIQAVDHDEADLISFGRLFISNPDLVKRLRINAPLNKYNRATFYTGDPVVGYTDYPFLEAAEAETPLASSKKPPV</sequence>
<dbReference type="InterPro" id="IPR045247">
    <property type="entry name" value="Oye-like"/>
</dbReference>
<dbReference type="OMA" id="HMIECRS"/>